<evidence type="ECO:0000313" key="8">
    <source>
        <dbReference type="EMBL" id="BAT57761.1"/>
    </source>
</evidence>
<dbReference type="RefSeq" id="WP_245408616.1">
    <property type="nucleotide sequence ID" value="NZ_AP014946.1"/>
</dbReference>
<name>A0A0S3PP68_9BRAD</name>
<organism evidence="8 9">
    <name type="scientific">Variibacter gotjawalensis</name>
    <dbReference type="NCBI Taxonomy" id="1333996"/>
    <lineage>
        <taxon>Bacteria</taxon>
        <taxon>Pseudomonadati</taxon>
        <taxon>Pseudomonadota</taxon>
        <taxon>Alphaproteobacteria</taxon>
        <taxon>Hyphomicrobiales</taxon>
        <taxon>Nitrobacteraceae</taxon>
        <taxon>Variibacter</taxon>
    </lineage>
</organism>
<evidence type="ECO:0000256" key="3">
    <source>
        <dbReference type="ARBA" id="ARBA00022475"/>
    </source>
</evidence>
<evidence type="ECO:0000256" key="7">
    <source>
        <dbReference type="SAM" id="Phobius"/>
    </source>
</evidence>
<feature type="transmembrane region" description="Helical" evidence="7">
    <location>
        <begin position="79"/>
        <end position="99"/>
    </location>
</feature>
<comment type="similarity">
    <text evidence="2">Belongs to the UPF0718 family.</text>
</comment>
<keyword evidence="3" id="KW-1003">Cell membrane</keyword>
<evidence type="ECO:0000256" key="2">
    <source>
        <dbReference type="ARBA" id="ARBA00006386"/>
    </source>
</evidence>
<feature type="transmembrane region" description="Helical" evidence="7">
    <location>
        <begin position="12"/>
        <end position="32"/>
    </location>
</feature>
<dbReference type="KEGG" id="vgo:GJW-30_1_00271"/>
<keyword evidence="5 7" id="KW-1133">Transmembrane helix</keyword>
<feature type="transmembrane region" description="Helical" evidence="7">
    <location>
        <begin position="105"/>
        <end position="133"/>
    </location>
</feature>
<gene>
    <name evidence="8" type="ORF">GJW-30_1_00271</name>
</gene>
<feature type="transmembrane region" description="Helical" evidence="7">
    <location>
        <begin position="145"/>
        <end position="169"/>
    </location>
</feature>
<evidence type="ECO:0000256" key="6">
    <source>
        <dbReference type="ARBA" id="ARBA00023136"/>
    </source>
</evidence>
<dbReference type="Pfam" id="PF03773">
    <property type="entry name" value="ArsP_1"/>
    <property type="match status" value="1"/>
</dbReference>
<dbReference type="InterPro" id="IPR005524">
    <property type="entry name" value="DUF318"/>
</dbReference>
<dbReference type="Proteomes" id="UP000236884">
    <property type="component" value="Chromosome"/>
</dbReference>
<reference evidence="8 9" key="1">
    <citation type="submission" date="2015-08" db="EMBL/GenBank/DDBJ databases">
        <title>Investigation of the bacterial diversity of lava forest soil.</title>
        <authorList>
            <person name="Lee J.S."/>
        </authorList>
    </citation>
    <scope>NUCLEOTIDE SEQUENCE [LARGE SCALE GENOMIC DNA]</scope>
    <source>
        <strain evidence="8 9">GJW-30</strain>
    </source>
</reference>
<keyword evidence="9" id="KW-1185">Reference proteome</keyword>
<sequence>MSTPPPRKAATFDWTTAFIAVLVLVSGTTVYLRDGWPRVLEILGHDFLLFVGIMPSLLAGCLLAAFVALLLPRETVRRWIGAESGITGIFIGAAAGVILPGGPFTIYPVAATLAVMGADIGAIVAFITSWSLLGYSRALVWELPFFGVHFVGWRILLSLPLPILAGLMVRPLANLLAKRFR</sequence>
<evidence type="ECO:0000256" key="1">
    <source>
        <dbReference type="ARBA" id="ARBA00004651"/>
    </source>
</evidence>
<comment type="subcellular location">
    <subcellularLocation>
        <location evidence="1">Cell membrane</location>
        <topology evidence="1">Multi-pass membrane protein</topology>
    </subcellularLocation>
</comment>
<evidence type="ECO:0000313" key="9">
    <source>
        <dbReference type="Proteomes" id="UP000236884"/>
    </source>
</evidence>
<accession>A0A0S3PP68</accession>
<keyword evidence="6 7" id="KW-0472">Membrane</keyword>
<dbReference type="GO" id="GO:0005886">
    <property type="term" value="C:plasma membrane"/>
    <property type="evidence" value="ECO:0007669"/>
    <property type="project" value="UniProtKB-SubCell"/>
</dbReference>
<dbReference type="EMBL" id="AP014946">
    <property type="protein sequence ID" value="BAT57761.1"/>
    <property type="molecule type" value="Genomic_DNA"/>
</dbReference>
<feature type="transmembrane region" description="Helical" evidence="7">
    <location>
        <begin position="47"/>
        <end position="72"/>
    </location>
</feature>
<protein>
    <submittedName>
        <fullName evidence="8">Putative permease</fullName>
    </submittedName>
</protein>
<keyword evidence="4 7" id="KW-0812">Transmembrane</keyword>
<evidence type="ECO:0000256" key="5">
    <source>
        <dbReference type="ARBA" id="ARBA00022989"/>
    </source>
</evidence>
<proteinExistence type="inferred from homology"/>
<evidence type="ECO:0000256" key="4">
    <source>
        <dbReference type="ARBA" id="ARBA00022692"/>
    </source>
</evidence>
<dbReference type="AlphaFoldDB" id="A0A0S3PP68"/>